<protein>
    <recommendedName>
        <fullName evidence="10">Cyclic nucleotide-binding domain-containing protein</fullName>
    </recommendedName>
</protein>
<dbReference type="RefSeq" id="XP_009016931.1">
    <property type="nucleotide sequence ID" value="XM_009018683.1"/>
</dbReference>
<keyword evidence="3 9" id="KW-0812">Transmembrane</keyword>
<dbReference type="GO" id="GO:0005221">
    <property type="term" value="F:intracellularly cyclic nucleotide-activated monoatomic cation channel activity"/>
    <property type="evidence" value="ECO:0007669"/>
    <property type="project" value="InterPro"/>
</dbReference>
<dbReference type="PROSITE" id="PS50042">
    <property type="entry name" value="CNMP_BINDING_3"/>
    <property type="match status" value="1"/>
</dbReference>
<dbReference type="KEGG" id="hro:HELRODRAFT_78574"/>
<keyword evidence="2" id="KW-0813">Transport</keyword>
<proteinExistence type="predicted"/>
<reference evidence="13" key="1">
    <citation type="submission" date="2012-12" db="EMBL/GenBank/DDBJ databases">
        <authorList>
            <person name="Hellsten U."/>
            <person name="Grimwood J."/>
            <person name="Chapman J.A."/>
            <person name="Shapiro H."/>
            <person name="Aerts A."/>
            <person name="Otillar R.P."/>
            <person name="Terry A.Y."/>
            <person name="Boore J.L."/>
            <person name="Simakov O."/>
            <person name="Marletaz F."/>
            <person name="Cho S.-J."/>
            <person name="Edsinger-Gonzales E."/>
            <person name="Havlak P."/>
            <person name="Kuo D.-H."/>
            <person name="Larsson T."/>
            <person name="Lv J."/>
            <person name="Arendt D."/>
            <person name="Savage R."/>
            <person name="Osoegawa K."/>
            <person name="de Jong P."/>
            <person name="Lindberg D.R."/>
            <person name="Seaver E.C."/>
            <person name="Weisblat D.A."/>
            <person name="Putnam N.H."/>
            <person name="Grigoriev I.V."/>
            <person name="Rokhsar D.S."/>
        </authorList>
    </citation>
    <scope>NUCLEOTIDE SEQUENCE</scope>
</reference>
<dbReference type="Gene3D" id="2.60.120.10">
    <property type="entry name" value="Jelly Rolls"/>
    <property type="match status" value="1"/>
</dbReference>
<evidence type="ECO:0000256" key="4">
    <source>
        <dbReference type="ARBA" id="ARBA00022989"/>
    </source>
</evidence>
<evidence type="ECO:0000256" key="2">
    <source>
        <dbReference type="ARBA" id="ARBA00022448"/>
    </source>
</evidence>
<dbReference type="HOGENOM" id="CLU_005746_7_0_1"/>
<dbReference type="GeneID" id="20215579"/>
<dbReference type="OrthoDB" id="421226at2759"/>
<evidence type="ECO:0000256" key="6">
    <source>
        <dbReference type="ARBA" id="ARBA00023136"/>
    </source>
</evidence>
<dbReference type="eggNOG" id="KOG0499">
    <property type="taxonomic scope" value="Eukaryota"/>
</dbReference>
<evidence type="ECO:0000256" key="7">
    <source>
        <dbReference type="ARBA" id="ARBA00023286"/>
    </source>
</evidence>
<gene>
    <name evidence="12" type="primary">20215579</name>
    <name evidence="11" type="ORF">HELRODRAFT_78574</name>
</gene>
<reference evidence="11 13" key="2">
    <citation type="journal article" date="2013" name="Nature">
        <title>Insights into bilaterian evolution from three spiralian genomes.</title>
        <authorList>
            <person name="Simakov O."/>
            <person name="Marletaz F."/>
            <person name="Cho S.J."/>
            <person name="Edsinger-Gonzales E."/>
            <person name="Havlak P."/>
            <person name="Hellsten U."/>
            <person name="Kuo D.H."/>
            <person name="Larsson T."/>
            <person name="Lv J."/>
            <person name="Arendt D."/>
            <person name="Savage R."/>
            <person name="Osoegawa K."/>
            <person name="de Jong P."/>
            <person name="Grimwood J."/>
            <person name="Chapman J.A."/>
            <person name="Shapiro H."/>
            <person name="Aerts A."/>
            <person name="Otillar R.P."/>
            <person name="Terry A.Y."/>
            <person name="Boore J.L."/>
            <person name="Grigoriev I.V."/>
            <person name="Lindberg D.R."/>
            <person name="Seaver E.C."/>
            <person name="Weisblat D.A."/>
            <person name="Putnam N.H."/>
            <person name="Rokhsar D.S."/>
        </authorList>
    </citation>
    <scope>NUCLEOTIDE SEQUENCE</scope>
</reference>
<dbReference type="SMART" id="SM00100">
    <property type="entry name" value="cNMP"/>
    <property type="match status" value="1"/>
</dbReference>
<keyword evidence="8" id="KW-0407">Ion channel</keyword>
<dbReference type="Proteomes" id="UP000015101">
    <property type="component" value="Unassembled WGS sequence"/>
</dbReference>
<dbReference type="FunFam" id="2.60.120.10:FF:000078">
    <property type="entry name" value="Cyclic nucleotide-gated channel"/>
    <property type="match status" value="1"/>
</dbReference>
<dbReference type="CTD" id="20215579"/>
<dbReference type="PANTHER" id="PTHR45638:SF1">
    <property type="entry name" value="CYCLIC NUCLEOTIDE-GATED ION CHANNEL SUBUNIT B, ISOFORM A"/>
    <property type="match status" value="1"/>
</dbReference>
<accession>T1G3D1</accession>
<evidence type="ECO:0000256" key="1">
    <source>
        <dbReference type="ARBA" id="ARBA00004141"/>
    </source>
</evidence>
<feature type="transmembrane region" description="Helical" evidence="9">
    <location>
        <begin position="93"/>
        <end position="111"/>
    </location>
</feature>
<dbReference type="FunFam" id="1.10.287.630:FF:000001">
    <property type="entry name" value="Cyclic nucleotide-gated channel alpha 3"/>
    <property type="match status" value="1"/>
</dbReference>
<dbReference type="Gene3D" id="1.10.287.630">
    <property type="entry name" value="Helix hairpin bin"/>
    <property type="match status" value="1"/>
</dbReference>
<dbReference type="InParanoid" id="T1G3D1"/>
<dbReference type="InterPro" id="IPR014710">
    <property type="entry name" value="RmlC-like_jellyroll"/>
</dbReference>
<dbReference type="OMA" id="ARIMTYM"/>
<dbReference type="SUPFAM" id="SSF81324">
    <property type="entry name" value="Voltage-gated potassium channels"/>
    <property type="match status" value="1"/>
</dbReference>
<dbReference type="SUPFAM" id="SSF51206">
    <property type="entry name" value="cAMP-binding domain-like"/>
    <property type="match status" value="1"/>
</dbReference>
<name>T1G3D1_HELRO</name>
<dbReference type="InterPro" id="IPR018490">
    <property type="entry name" value="cNMP-bd_dom_sf"/>
</dbReference>
<evidence type="ECO:0000313" key="11">
    <source>
        <dbReference type="EMBL" id="ESO04998.1"/>
    </source>
</evidence>
<keyword evidence="5" id="KW-0406">Ion transport</keyword>
<feature type="transmembrane region" description="Helical" evidence="9">
    <location>
        <begin position="32"/>
        <end position="53"/>
    </location>
</feature>
<dbReference type="Pfam" id="PF00027">
    <property type="entry name" value="cNMP_binding"/>
    <property type="match status" value="1"/>
</dbReference>
<evidence type="ECO:0000259" key="10">
    <source>
        <dbReference type="PROSITE" id="PS50042"/>
    </source>
</evidence>
<dbReference type="PROSITE" id="PS00888">
    <property type="entry name" value="CNMP_BINDING_1"/>
    <property type="match status" value="1"/>
</dbReference>
<dbReference type="InterPro" id="IPR000595">
    <property type="entry name" value="cNMP-bd_dom"/>
</dbReference>
<keyword evidence="7" id="KW-1071">Ligand-gated ion channel</keyword>
<dbReference type="STRING" id="6412.T1G3D1"/>
<evidence type="ECO:0000256" key="8">
    <source>
        <dbReference type="ARBA" id="ARBA00023303"/>
    </source>
</evidence>
<dbReference type="EnsemblMetazoa" id="HelroT78574">
    <property type="protein sequence ID" value="HelroP78574"/>
    <property type="gene ID" value="HelroG78574"/>
</dbReference>
<evidence type="ECO:0000256" key="9">
    <source>
        <dbReference type="SAM" id="Phobius"/>
    </source>
</evidence>
<evidence type="ECO:0000256" key="5">
    <source>
        <dbReference type="ARBA" id="ARBA00023065"/>
    </source>
</evidence>
<evidence type="ECO:0000256" key="3">
    <source>
        <dbReference type="ARBA" id="ARBA00022692"/>
    </source>
</evidence>
<sequence length="323" mass="37134">FIKIQTFWEFYDRLDQQVTSAYIVRVARIMTYMLYFIHVEACLYFAVCVYIGVGKDGWVWSGKTNPYIHSMYLATKTAACIGNNWNPTNVLEFAFMTFYWLLGIFIFALLIGQIRDIFRALDANRDKYRKSIDQAMFYLKSLGVPQEMRDRVKLWFTYNWDNSKTLDENSLLDPLPKKMKTDMAIHVHLSTLSKVSLFQDCEKSLLNDLVLKLKPVLFLPGDYICRKGEVGTEMYIVKMGLVEVVGGPNNSIVFATLKEGSVFGEISLLALAGGNRRTADVRSKGFSQLFLLSKADFEEAMEDYPEAYKMLKHKSKFVSFIIG</sequence>
<dbReference type="GO" id="GO:0016020">
    <property type="term" value="C:membrane"/>
    <property type="evidence" value="ECO:0007669"/>
    <property type="project" value="UniProtKB-SubCell"/>
</dbReference>
<dbReference type="EMBL" id="KB096411">
    <property type="protein sequence ID" value="ESO04998.1"/>
    <property type="molecule type" value="Genomic_DNA"/>
</dbReference>
<dbReference type="Gene3D" id="1.10.287.70">
    <property type="match status" value="1"/>
</dbReference>
<keyword evidence="4 9" id="KW-1133">Transmembrane helix</keyword>
<keyword evidence="6 9" id="KW-0472">Membrane</keyword>
<comment type="subcellular location">
    <subcellularLocation>
        <location evidence="1">Membrane</location>
        <topology evidence="1">Multi-pass membrane protein</topology>
    </subcellularLocation>
</comment>
<dbReference type="EMBL" id="AMQM01004016">
    <property type="status" value="NOT_ANNOTATED_CDS"/>
    <property type="molecule type" value="Genomic_DNA"/>
</dbReference>
<dbReference type="InterPro" id="IPR050866">
    <property type="entry name" value="CNG_cation_channel"/>
</dbReference>
<dbReference type="PANTHER" id="PTHR45638">
    <property type="entry name" value="CYCLIC NUCLEOTIDE-GATED CATION CHANNEL SUBUNIT A"/>
    <property type="match status" value="1"/>
</dbReference>
<dbReference type="CDD" id="cd00038">
    <property type="entry name" value="CAP_ED"/>
    <property type="match status" value="1"/>
</dbReference>
<organism evidence="12 13">
    <name type="scientific">Helobdella robusta</name>
    <name type="common">Californian leech</name>
    <dbReference type="NCBI Taxonomy" id="6412"/>
    <lineage>
        <taxon>Eukaryota</taxon>
        <taxon>Metazoa</taxon>
        <taxon>Spiralia</taxon>
        <taxon>Lophotrochozoa</taxon>
        <taxon>Annelida</taxon>
        <taxon>Clitellata</taxon>
        <taxon>Hirudinea</taxon>
        <taxon>Rhynchobdellida</taxon>
        <taxon>Glossiphoniidae</taxon>
        <taxon>Helobdella</taxon>
    </lineage>
</organism>
<dbReference type="PROSITE" id="PS00889">
    <property type="entry name" value="CNMP_BINDING_2"/>
    <property type="match status" value="1"/>
</dbReference>
<feature type="domain" description="Cyclic nucleotide-binding" evidence="10">
    <location>
        <begin position="197"/>
        <end position="301"/>
    </location>
</feature>
<dbReference type="InterPro" id="IPR018488">
    <property type="entry name" value="cNMP-bd_CS"/>
</dbReference>
<evidence type="ECO:0000313" key="13">
    <source>
        <dbReference type="Proteomes" id="UP000015101"/>
    </source>
</evidence>
<evidence type="ECO:0000313" key="12">
    <source>
        <dbReference type="EnsemblMetazoa" id="HelroP78574"/>
    </source>
</evidence>
<reference evidence="12" key="3">
    <citation type="submission" date="2015-06" db="UniProtKB">
        <authorList>
            <consortium name="EnsemblMetazoa"/>
        </authorList>
    </citation>
    <scope>IDENTIFICATION</scope>
</reference>
<dbReference type="FunFam" id="1.10.287.70:FF:000550">
    <property type="entry name" value="Uncharacterized protein"/>
    <property type="match status" value="1"/>
</dbReference>
<keyword evidence="13" id="KW-1185">Reference proteome</keyword>
<dbReference type="AlphaFoldDB" id="T1G3D1"/>